<dbReference type="RefSeq" id="WP_248936535.1">
    <property type="nucleotide sequence ID" value="NZ_JAKILF010000005.1"/>
</dbReference>
<proteinExistence type="predicted"/>
<keyword evidence="2" id="KW-1185">Reference proteome</keyword>
<name>A0ABV7G8T2_9GAMM</name>
<evidence type="ECO:0000313" key="1">
    <source>
        <dbReference type="EMBL" id="MFC3136749.1"/>
    </source>
</evidence>
<accession>A0ABV7G8T2</accession>
<evidence type="ECO:0000313" key="2">
    <source>
        <dbReference type="Proteomes" id="UP001595621"/>
    </source>
</evidence>
<dbReference type="Proteomes" id="UP001595621">
    <property type="component" value="Unassembled WGS sequence"/>
</dbReference>
<organism evidence="1 2">
    <name type="scientific">Shewanella submarina</name>
    <dbReference type="NCBI Taxonomy" id="2016376"/>
    <lineage>
        <taxon>Bacteria</taxon>
        <taxon>Pseudomonadati</taxon>
        <taxon>Pseudomonadota</taxon>
        <taxon>Gammaproteobacteria</taxon>
        <taxon>Alteromonadales</taxon>
        <taxon>Shewanellaceae</taxon>
        <taxon>Shewanella</taxon>
    </lineage>
</organism>
<sequence>MMLMKTQAAVSQLRLLTILDVGQTVGRSKHNQTYPAEQQPDSYLLGKLANGSQKSLLLLIVLSKIPNLLSPNFTTN</sequence>
<gene>
    <name evidence="1" type="ORF">ACFOE0_00895</name>
</gene>
<dbReference type="EMBL" id="JBHRTD010000001">
    <property type="protein sequence ID" value="MFC3136749.1"/>
    <property type="molecule type" value="Genomic_DNA"/>
</dbReference>
<protein>
    <submittedName>
        <fullName evidence="1">Uncharacterized protein</fullName>
    </submittedName>
</protein>
<comment type="caution">
    <text evidence="1">The sequence shown here is derived from an EMBL/GenBank/DDBJ whole genome shotgun (WGS) entry which is preliminary data.</text>
</comment>
<reference evidence="2" key="1">
    <citation type="journal article" date="2019" name="Int. J. Syst. Evol. Microbiol.">
        <title>The Global Catalogue of Microorganisms (GCM) 10K type strain sequencing project: providing services to taxonomists for standard genome sequencing and annotation.</title>
        <authorList>
            <consortium name="The Broad Institute Genomics Platform"/>
            <consortium name="The Broad Institute Genome Sequencing Center for Infectious Disease"/>
            <person name="Wu L."/>
            <person name="Ma J."/>
        </authorList>
    </citation>
    <scope>NUCLEOTIDE SEQUENCE [LARGE SCALE GENOMIC DNA]</scope>
    <source>
        <strain evidence="2">KCTC 52277</strain>
    </source>
</reference>